<dbReference type="Pfam" id="PF07992">
    <property type="entry name" value="Pyr_redox_2"/>
    <property type="match status" value="1"/>
</dbReference>
<evidence type="ECO:0000256" key="3">
    <source>
        <dbReference type="ARBA" id="ARBA00022827"/>
    </source>
</evidence>
<dbReference type="PRINTS" id="PR00411">
    <property type="entry name" value="PNDRDTASEI"/>
</dbReference>
<keyword evidence="3" id="KW-0274">FAD</keyword>
<dbReference type="PANTHER" id="PTHR43429">
    <property type="entry name" value="PYRIDINE NUCLEOTIDE-DISULFIDE OXIDOREDUCTASE DOMAIN-CONTAINING"/>
    <property type="match status" value="1"/>
</dbReference>
<accession>A0A1F2URS7</accession>
<proteinExistence type="predicted"/>
<keyword evidence="2" id="KW-0285">Flavoprotein</keyword>
<comment type="caution">
    <text evidence="6">The sequence shown here is derived from an EMBL/GenBank/DDBJ whole genome shotgun (WGS) entry which is preliminary data.</text>
</comment>
<dbReference type="EMBL" id="MELI01000011">
    <property type="protein sequence ID" value="OFW35637.1"/>
    <property type="molecule type" value="Genomic_DNA"/>
</dbReference>
<comment type="cofactor">
    <cofactor evidence="1">
        <name>FAD</name>
        <dbReference type="ChEBI" id="CHEBI:57692"/>
    </cofactor>
</comment>
<sequence length="419" mass="45232">MSYVIIGNSVAAVGAIEAIRRIDKEMPITVISDEPYAVYSRPLISELLAGQVKEEMMGYRAPDFYERHGVEAKLGTRVVSIDPKKKTVKTEAGESIGYNKLLIATGGMPFVPPMKGLELGRVMTFIKMDDAKRIEEMLPELKHVVVIGAGLIGLKAAESLRHRGVKVTVVELANRVMATVLDVEAGKVIQDALENAGIDIITGDTVDEILGDTMGLVNGVKMKSGEALDCDAVIVAIGVVPNAAFAKASGVNVNRGIITDDHMMTNLPDVYAAGDVTEGLDYLSGDNRVMPIWPNAYIQGKIAGFNMAGEDREFTGGLAVNSIELFGVPVVTAGMSNVDSDDLEVLKKSEGDTYRKIVLRDNKVVGVVLVGNIDRAGLVTGLIRERIDISEMRERLLADDFGYIDFPVELRKERLGVAL</sequence>
<feature type="domain" description="NADH-rubredoxin oxidoreductase C-terminal" evidence="5">
    <location>
        <begin position="321"/>
        <end position="386"/>
    </location>
</feature>
<reference evidence="6 7" key="1">
    <citation type="journal article" date="2016" name="Nat. Commun.">
        <title>Thousands of microbial genomes shed light on interconnected biogeochemical processes in an aquifer system.</title>
        <authorList>
            <person name="Anantharaman K."/>
            <person name="Brown C.T."/>
            <person name="Hug L.A."/>
            <person name="Sharon I."/>
            <person name="Castelle C.J."/>
            <person name="Probst A.J."/>
            <person name="Thomas B.C."/>
            <person name="Singh A."/>
            <person name="Wilkins M.J."/>
            <person name="Karaoz U."/>
            <person name="Brodie E.L."/>
            <person name="Williams K.H."/>
            <person name="Hubbard S.S."/>
            <person name="Banfield J.F."/>
        </authorList>
    </citation>
    <scope>NUCLEOTIDE SEQUENCE [LARGE SCALE GENOMIC DNA]</scope>
</reference>
<dbReference type="Gene3D" id="3.50.50.60">
    <property type="entry name" value="FAD/NAD(P)-binding domain"/>
    <property type="match status" value="2"/>
</dbReference>
<dbReference type="SUPFAM" id="SSF51905">
    <property type="entry name" value="FAD/NAD(P)-binding domain"/>
    <property type="match status" value="2"/>
</dbReference>
<gene>
    <name evidence="6" type="ORF">A2074_01380</name>
</gene>
<dbReference type="InterPro" id="IPR041575">
    <property type="entry name" value="Rubredoxin_C"/>
</dbReference>
<dbReference type="GO" id="GO:0016491">
    <property type="term" value="F:oxidoreductase activity"/>
    <property type="evidence" value="ECO:0007669"/>
    <property type="project" value="InterPro"/>
</dbReference>
<dbReference type="InterPro" id="IPR050260">
    <property type="entry name" value="FAD-bd_OxRdtase"/>
</dbReference>
<evidence type="ECO:0000259" key="5">
    <source>
        <dbReference type="Pfam" id="PF18267"/>
    </source>
</evidence>
<evidence type="ECO:0000313" key="7">
    <source>
        <dbReference type="Proteomes" id="UP000178086"/>
    </source>
</evidence>
<dbReference type="Pfam" id="PF18267">
    <property type="entry name" value="Rubredoxin_C"/>
    <property type="match status" value="1"/>
</dbReference>
<dbReference type="Gene3D" id="3.30.390.30">
    <property type="match status" value="1"/>
</dbReference>
<dbReference type="AlphaFoldDB" id="A0A1F2URS7"/>
<name>A0A1F2URS7_9ACTN</name>
<evidence type="ECO:0000256" key="2">
    <source>
        <dbReference type="ARBA" id="ARBA00022630"/>
    </source>
</evidence>
<protein>
    <submittedName>
        <fullName evidence="6">Pyridine nucleotide-disulfide oxidoreductase</fullName>
    </submittedName>
</protein>
<dbReference type="PRINTS" id="PR00368">
    <property type="entry name" value="FADPNR"/>
</dbReference>
<feature type="domain" description="FAD/NAD(P)-binding" evidence="4">
    <location>
        <begin position="2"/>
        <end position="300"/>
    </location>
</feature>
<dbReference type="Proteomes" id="UP000178086">
    <property type="component" value="Unassembled WGS sequence"/>
</dbReference>
<dbReference type="InterPro" id="IPR036188">
    <property type="entry name" value="FAD/NAD-bd_sf"/>
</dbReference>
<dbReference type="PANTHER" id="PTHR43429:SF3">
    <property type="entry name" value="NITRITE REDUCTASE [NAD(P)H]"/>
    <property type="match status" value="1"/>
</dbReference>
<dbReference type="InterPro" id="IPR023753">
    <property type="entry name" value="FAD/NAD-binding_dom"/>
</dbReference>
<dbReference type="InterPro" id="IPR016156">
    <property type="entry name" value="FAD/NAD-linked_Rdtase_dimer_sf"/>
</dbReference>
<evidence type="ECO:0000259" key="4">
    <source>
        <dbReference type="Pfam" id="PF07992"/>
    </source>
</evidence>
<organism evidence="6 7">
    <name type="scientific">Candidatus Aquicultor primus</name>
    <dbReference type="NCBI Taxonomy" id="1797195"/>
    <lineage>
        <taxon>Bacteria</taxon>
        <taxon>Bacillati</taxon>
        <taxon>Actinomycetota</taxon>
        <taxon>Candidatus Aquicultoria</taxon>
        <taxon>Candidatus Aquicultorales</taxon>
        <taxon>Candidatus Aquicultoraceae</taxon>
        <taxon>Candidatus Aquicultor</taxon>
    </lineage>
</organism>
<evidence type="ECO:0000313" key="6">
    <source>
        <dbReference type="EMBL" id="OFW35637.1"/>
    </source>
</evidence>
<evidence type="ECO:0000256" key="1">
    <source>
        <dbReference type="ARBA" id="ARBA00001974"/>
    </source>
</evidence>